<dbReference type="RefSeq" id="WP_054279294.1">
    <property type="nucleotide sequence ID" value="NZ_LHQM01000071.1"/>
</dbReference>
<reference evidence="1 2" key="1">
    <citation type="submission" date="2015-08" db="EMBL/GenBank/DDBJ databases">
        <title>Genome sequence of Streptococcus phocae subsp. phocae ATCC 51973T isolated from liver specimen obtained from seal.</title>
        <authorList>
            <person name="Avendano-Herrera R."/>
        </authorList>
    </citation>
    <scope>NUCLEOTIDE SEQUENCE [LARGE SCALE GENOMIC DNA]</scope>
    <source>
        <strain evidence="1 2">ATCC 51973</strain>
    </source>
</reference>
<protein>
    <submittedName>
        <fullName evidence="1">Uncharacterized protein</fullName>
    </submittedName>
</protein>
<dbReference type="Proteomes" id="UP000049578">
    <property type="component" value="Unassembled WGS sequence"/>
</dbReference>
<evidence type="ECO:0000313" key="2">
    <source>
        <dbReference type="Proteomes" id="UP000049578"/>
    </source>
</evidence>
<proteinExistence type="predicted"/>
<accession>A0A0P6SCM4</accession>
<gene>
    <name evidence="1" type="ORF">AKK44_08385</name>
</gene>
<comment type="caution">
    <text evidence="1">The sequence shown here is derived from an EMBL/GenBank/DDBJ whole genome shotgun (WGS) entry which is preliminary data.</text>
</comment>
<dbReference type="EMBL" id="LHQM01000071">
    <property type="protein sequence ID" value="KPJ21724.1"/>
    <property type="molecule type" value="Genomic_DNA"/>
</dbReference>
<sequence>MVVFKDASYVEGAYKLLENGDYGDHAYFDDFEVGTVYLPGDSISDYFGFRAFRALLYTRDGLKEFTTTRDRIYTDARTYRSPSAPPPRPDTPQGNSWNFKSIVINGKNIARVVSNNRVIWISEQKPEKTKKLIFNDMLTGDDVFLSAYPTYYFVVNGETVVKKAEQITTGYMSIGGVYFFTQISSQRELVISSFNPVYVQIYGES</sequence>
<dbReference type="PATRIC" id="fig|119224.3.peg.1649"/>
<organism evidence="1 2">
    <name type="scientific">Streptococcus phocae</name>
    <dbReference type="NCBI Taxonomy" id="119224"/>
    <lineage>
        <taxon>Bacteria</taxon>
        <taxon>Bacillati</taxon>
        <taxon>Bacillota</taxon>
        <taxon>Bacilli</taxon>
        <taxon>Lactobacillales</taxon>
        <taxon>Streptococcaceae</taxon>
        <taxon>Streptococcus</taxon>
    </lineage>
</organism>
<evidence type="ECO:0000313" key="1">
    <source>
        <dbReference type="EMBL" id="KPJ21724.1"/>
    </source>
</evidence>
<keyword evidence="2" id="KW-1185">Reference proteome</keyword>
<name>A0A0P6SCM4_9STRE</name>
<dbReference type="AlphaFoldDB" id="A0A0P6SCM4"/>